<feature type="compositionally biased region" description="Basic and acidic residues" evidence="1">
    <location>
        <begin position="7"/>
        <end position="24"/>
    </location>
</feature>
<feature type="compositionally biased region" description="Basic and acidic residues" evidence="1">
    <location>
        <begin position="292"/>
        <end position="314"/>
    </location>
</feature>
<feature type="region of interest" description="Disordered" evidence="1">
    <location>
        <begin position="254"/>
        <end position="314"/>
    </location>
</feature>
<proteinExistence type="predicted"/>
<keyword evidence="3" id="KW-1185">Reference proteome</keyword>
<evidence type="ECO:0000313" key="3">
    <source>
        <dbReference type="Proteomes" id="UP001307889"/>
    </source>
</evidence>
<evidence type="ECO:0000313" key="2">
    <source>
        <dbReference type="EMBL" id="BES87627.1"/>
    </source>
</evidence>
<dbReference type="EMBL" id="AP028909">
    <property type="protein sequence ID" value="BES87627.1"/>
    <property type="molecule type" value="Genomic_DNA"/>
</dbReference>
<evidence type="ECO:0008006" key="4">
    <source>
        <dbReference type="Google" id="ProtNLM"/>
    </source>
</evidence>
<reference evidence="2 3" key="1">
    <citation type="submission" date="2023-09" db="EMBL/GenBank/DDBJ databases">
        <title>Nesidiocoris tenuis whole genome shotgun sequence.</title>
        <authorList>
            <person name="Shibata T."/>
            <person name="Shimoda M."/>
            <person name="Kobayashi T."/>
            <person name="Uehara T."/>
        </authorList>
    </citation>
    <scope>NUCLEOTIDE SEQUENCE [LARGE SCALE GENOMIC DNA]</scope>
    <source>
        <strain evidence="2 3">Japan</strain>
    </source>
</reference>
<sequence length="413" mass="46149">MVNISMKADRERPISAAFDEKNRSSTEWTPSIIDDSEGRSSSSTLSWTDEADCSIADQLKLRYEQFEAALYSEAPSDILTPSERTEKEIWNEYTPHLRVTGKKINLASRVPSSEDLRENSSAFEEIIAQHPELPATRGRRAASLTRGDGAASCRSISSRSRSKEGVPVDDSPAADRLTKEAAEKQLESACPNVKRVGLIPKHRKATSPRNSLHLTFPDDGDVSFKENTHLNVIQTARCSAIFDVSLRPFRDQGRAKSSHFDSSGKAENRSFRVINRNGRNPSSARHLRKRSGREEHETESMSDHSLDSPNLSDRHGYLPPIESLTITPKLPNKRANSAMLRFTKAQSRSRPTTSRSKSIFVAPIESFSVIGAVSKFTITPIQENIPSVFGTTLPNCTSRKTNRRSKIPPRWRY</sequence>
<name>A0ABN7A5X7_9HEMI</name>
<organism evidence="2 3">
    <name type="scientific">Nesidiocoris tenuis</name>
    <dbReference type="NCBI Taxonomy" id="355587"/>
    <lineage>
        <taxon>Eukaryota</taxon>
        <taxon>Metazoa</taxon>
        <taxon>Ecdysozoa</taxon>
        <taxon>Arthropoda</taxon>
        <taxon>Hexapoda</taxon>
        <taxon>Insecta</taxon>
        <taxon>Pterygota</taxon>
        <taxon>Neoptera</taxon>
        <taxon>Paraneoptera</taxon>
        <taxon>Hemiptera</taxon>
        <taxon>Heteroptera</taxon>
        <taxon>Panheteroptera</taxon>
        <taxon>Cimicomorpha</taxon>
        <taxon>Miridae</taxon>
        <taxon>Dicyphina</taxon>
        <taxon>Nesidiocoris</taxon>
    </lineage>
</organism>
<feature type="compositionally biased region" description="Basic and acidic residues" evidence="1">
    <location>
        <begin position="254"/>
        <end position="270"/>
    </location>
</feature>
<accession>A0ABN7A5X7</accession>
<gene>
    <name evidence="2" type="ORF">NTJ_00432</name>
</gene>
<protein>
    <recommendedName>
        <fullName evidence="4">DUF3719 domain-containing protein</fullName>
    </recommendedName>
</protein>
<feature type="region of interest" description="Disordered" evidence="1">
    <location>
        <begin position="1"/>
        <end position="47"/>
    </location>
</feature>
<evidence type="ECO:0000256" key="1">
    <source>
        <dbReference type="SAM" id="MobiDB-lite"/>
    </source>
</evidence>
<dbReference type="Proteomes" id="UP001307889">
    <property type="component" value="Chromosome 1"/>
</dbReference>
<feature type="region of interest" description="Disordered" evidence="1">
    <location>
        <begin position="134"/>
        <end position="176"/>
    </location>
</feature>